<evidence type="ECO:0000256" key="1">
    <source>
        <dbReference type="ARBA" id="ARBA00000001"/>
    </source>
</evidence>
<evidence type="ECO:0000259" key="6">
    <source>
        <dbReference type="Pfam" id="PF04389"/>
    </source>
</evidence>
<keyword evidence="5" id="KW-0012">Acyltransferase</keyword>
<evidence type="ECO:0000256" key="5">
    <source>
        <dbReference type="ARBA" id="ARBA00023315"/>
    </source>
</evidence>
<dbReference type="OrthoDB" id="3907302at2759"/>
<dbReference type="SUPFAM" id="SSF53187">
    <property type="entry name" value="Zn-dependent exopeptidases"/>
    <property type="match status" value="1"/>
</dbReference>
<reference evidence="7" key="1">
    <citation type="submission" date="2023-01" db="EMBL/GenBank/DDBJ databases">
        <title>Genome assembly of the deep-sea coral Lophelia pertusa.</title>
        <authorList>
            <person name="Herrera S."/>
            <person name="Cordes E."/>
        </authorList>
    </citation>
    <scope>NUCLEOTIDE SEQUENCE</scope>
    <source>
        <strain evidence="7">USNM1676648</strain>
        <tissue evidence="7">Polyp</tissue>
    </source>
</reference>
<dbReference type="EMBL" id="MU826828">
    <property type="protein sequence ID" value="KAJ7374449.1"/>
    <property type="molecule type" value="Genomic_DNA"/>
</dbReference>
<dbReference type="InterPro" id="IPR007484">
    <property type="entry name" value="Peptidase_M28"/>
</dbReference>
<evidence type="ECO:0000313" key="7">
    <source>
        <dbReference type="EMBL" id="KAJ7374449.1"/>
    </source>
</evidence>
<dbReference type="InterPro" id="IPR040234">
    <property type="entry name" value="QC/QCL"/>
</dbReference>
<dbReference type="AlphaFoldDB" id="A0A9W9Z4Y3"/>
<dbReference type="EC" id="2.3.2.5" evidence="3"/>
<keyword evidence="8" id="KW-1185">Reference proteome</keyword>
<proteinExistence type="inferred from homology"/>
<keyword evidence="4" id="KW-0808">Transferase</keyword>
<dbReference type="GO" id="GO:0016603">
    <property type="term" value="F:glutaminyl-peptide cyclotransferase activity"/>
    <property type="evidence" value="ECO:0007669"/>
    <property type="project" value="UniProtKB-EC"/>
</dbReference>
<protein>
    <recommendedName>
        <fullName evidence="3">glutaminyl-peptide cyclotransferase</fullName>
        <ecNumber evidence="3">2.3.2.5</ecNumber>
    </recommendedName>
</protein>
<comment type="catalytic activity">
    <reaction evidence="1">
        <text>N-terminal L-glutaminyl-[peptide] = N-terminal 5-oxo-L-prolyl-[peptide] + NH4(+)</text>
        <dbReference type="Rhea" id="RHEA:23652"/>
        <dbReference type="Rhea" id="RHEA-COMP:11736"/>
        <dbReference type="Rhea" id="RHEA-COMP:11846"/>
        <dbReference type="ChEBI" id="CHEBI:28938"/>
        <dbReference type="ChEBI" id="CHEBI:64722"/>
        <dbReference type="ChEBI" id="CHEBI:87215"/>
        <dbReference type="EC" id="2.3.2.5"/>
    </reaction>
</comment>
<evidence type="ECO:0000256" key="2">
    <source>
        <dbReference type="ARBA" id="ARBA00006014"/>
    </source>
</evidence>
<accession>A0A9W9Z4Y3</accession>
<comment type="similarity">
    <text evidence="2">Belongs to the glutaminyl-peptide cyclotransferase family.</text>
</comment>
<evidence type="ECO:0000256" key="4">
    <source>
        <dbReference type="ARBA" id="ARBA00022679"/>
    </source>
</evidence>
<comment type="caution">
    <text evidence="7">The sequence shown here is derived from an EMBL/GenBank/DDBJ whole genome shotgun (WGS) entry which is preliminary data.</text>
</comment>
<sequence length="284" mass="32946">MFIKKQFEDLKWTVTLDEFDESTPIGVKRFTNIIATLNPNAKRRLILAAHYDSKYFPDTGKKIFFMGATDSAMPCAMLIEIARIVTPLFAAREQRQANTPVADDEQSDVTLQMVFFDGEEAFAEWTKTDSLYGSRHLAQVWSNTKHPNGSNETMINTINALVLLDLIGATPTIFHNSFKETSDLYERMELIERRLMSSNQITSHRQPYFPLPDRLEPNYMYRVEDDHIPFLQRNVKILHLISVPFPNCWHKFCDDNRTIDHNVIKDLLKIFQVFVVEYFGLSVV</sequence>
<dbReference type="PANTHER" id="PTHR12283:SF6">
    <property type="entry name" value="GLUTAMINYL-PEPTIDE CYCLOTRANSFERASE-RELATED"/>
    <property type="match status" value="1"/>
</dbReference>
<evidence type="ECO:0000256" key="3">
    <source>
        <dbReference type="ARBA" id="ARBA00012012"/>
    </source>
</evidence>
<dbReference type="Gene3D" id="3.40.630.10">
    <property type="entry name" value="Zn peptidases"/>
    <property type="match status" value="1"/>
</dbReference>
<dbReference type="Pfam" id="PF04389">
    <property type="entry name" value="Peptidase_M28"/>
    <property type="match status" value="1"/>
</dbReference>
<feature type="domain" description="Peptidase M28" evidence="6">
    <location>
        <begin position="32"/>
        <end position="270"/>
    </location>
</feature>
<gene>
    <name evidence="7" type="ORF">OS493_007555</name>
</gene>
<organism evidence="7 8">
    <name type="scientific">Desmophyllum pertusum</name>
    <dbReference type="NCBI Taxonomy" id="174260"/>
    <lineage>
        <taxon>Eukaryota</taxon>
        <taxon>Metazoa</taxon>
        <taxon>Cnidaria</taxon>
        <taxon>Anthozoa</taxon>
        <taxon>Hexacorallia</taxon>
        <taxon>Scleractinia</taxon>
        <taxon>Caryophylliina</taxon>
        <taxon>Caryophylliidae</taxon>
        <taxon>Desmophyllum</taxon>
    </lineage>
</organism>
<dbReference type="PANTHER" id="PTHR12283">
    <property type="entry name" value="GLUTAMINYL-PEPTIDE CYCLOTRANSFERASE"/>
    <property type="match status" value="1"/>
</dbReference>
<evidence type="ECO:0000313" key="8">
    <source>
        <dbReference type="Proteomes" id="UP001163046"/>
    </source>
</evidence>
<dbReference type="GO" id="GO:0008270">
    <property type="term" value="F:zinc ion binding"/>
    <property type="evidence" value="ECO:0007669"/>
    <property type="project" value="TreeGrafter"/>
</dbReference>
<name>A0A9W9Z4Y3_9CNID</name>
<dbReference type="Proteomes" id="UP001163046">
    <property type="component" value="Unassembled WGS sequence"/>
</dbReference>